<dbReference type="Proteomes" id="UP000199403">
    <property type="component" value="Unassembled WGS sequence"/>
</dbReference>
<dbReference type="PANTHER" id="PTHR43788:SF6">
    <property type="entry name" value="DNA HELICASE B"/>
    <property type="match status" value="1"/>
</dbReference>
<dbReference type="CDD" id="cd17933">
    <property type="entry name" value="DEXSc_RecD-like"/>
    <property type="match status" value="1"/>
</dbReference>
<dbReference type="Gene3D" id="3.40.50.300">
    <property type="entry name" value="P-loop containing nucleotide triphosphate hydrolases"/>
    <property type="match status" value="2"/>
</dbReference>
<dbReference type="InterPro" id="IPR027785">
    <property type="entry name" value="UvrD-like_helicase_C"/>
</dbReference>
<dbReference type="GO" id="GO:0003678">
    <property type="term" value="F:DNA helicase activity"/>
    <property type="evidence" value="ECO:0007669"/>
    <property type="project" value="UniProtKB-ARBA"/>
</dbReference>
<dbReference type="AlphaFoldDB" id="A0A1H6Y6F4"/>
<gene>
    <name evidence="4" type="ORF">SAMN05192553_103462</name>
</gene>
<dbReference type="InterPro" id="IPR027417">
    <property type="entry name" value="P-loop_NTPase"/>
</dbReference>
<dbReference type="CDD" id="cd18809">
    <property type="entry name" value="SF1_C_RecD"/>
    <property type="match status" value="1"/>
</dbReference>
<evidence type="ECO:0000313" key="4">
    <source>
        <dbReference type="EMBL" id="SEJ36046.1"/>
    </source>
</evidence>
<evidence type="ECO:0000256" key="2">
    <source>
        <dbReference type="ARBA" id="ARBA00022840"/>
    </source>
</evidence>
<dbReference type="InterPro" id="IPR050534">
    <property type="entry name" value="Coronavir_polyprotein_1ab"/>
</dbReference>
<evidence type="ECO:0000259" key="3">
    <source>
        <dbReference type="Pfam" id="PF13538"/>
    </source>
</evidence>
<dbReference type="PANTHER" id="PTHR43788">
    <property type="entry name" value="DNA2/NAM7 HELICASE FAMILY MEMBER"/>
    <property type="match status" value="1"/>
</dbReference>
<keyword evidence="2" id="KW-0067">ATP-binding</keyword>
<reference evidence="5" key="1">
    <citation type="submission" date="2016-10" db="EMBL/GenBank/DDBJ databases">
        <authorList>
            <person name="Varghese N."/>
            <person name="Submissions S."/>
        </authorList>
    </citation>
    <scope>NUCLEOTIDE SEQUENCE [LARGE SCALE GENOMIC DNA]</scope>
    <source>
        <strain evidence="5">IBRC-M 10761</strain>
    </source>
</reference>
<accession>A0A1H6Y6F4</accession>
<keyword evidence="5" id="KW-1185">Reference proteome</keyword>
<organism evidence="4 5">
    <name type="scientific">Cyclobacterium xiamenense</name>
    <dbReference type="NCBI Taxonomy" id="1297121"/>
    <lineage>
        <taxon>Bacteria</taxon>
        <taxon>Pseudomonadati</taxon>
        <taxon>Bacteroidota</taxon>
        <taxon>Cytophagia</taxon>
        <taxon>Cytophagales</taxon>
        <taxon>Cyclobacteriaceae</taxon>
        <taxon>Cyclobacterium</taxon>
    </lineage>
</organism>
<protein>
    <submittedName>
        <fullName evidence="4">Exodeoxyribonuclease-5</fullName>
    </submittedName>
</protein>
<dbReference type="GO" id="GO:0005524">
    <property type="term" value="F:ATP binding"/>
    <property type="evidence" value="ECO:0007669"/>
    <property type="project" value="UniProtKB-KW"/>
</dbReference>
<dbReference type="Pfam" id="PF13604">
    <property type="entry name" value="AAA_30"/>
    <property type="match status" value="1"/>
</dbReference>
<dbReference type="STRING" id="1416801.SAMN05192553_103462"/>
<dbReference type="SUPFAM" id="SSF52540">
    <property type="entry name" value="P-loop containing nucleoside triphosphate hydrolases"/>
    <property type="match status" value="1"/>
</dbReference>
<feature type="domain" description="UvrD-like helicase C-terminal" evidence="3">
    <location>
        <begin position="408"/>
        <end position="459"/>
    </location>
</feature>
<dbReference type="EMBL" id="FNZH01000003">
    <property type="protein sequence ID" value="SEJ36046.1"/>
    <property type="molecule type" value="Genomic_DNA"/>
</dbReference>
<evidence type="ECO:0000313" key="5">
    <source>
        <dbReference type="Proteomes" id="UP000199403"/>
    </source>
</evidence>
<proteinExistence type="predicted"/>
<evidence type="ECO:0000256" key="1">
    <source>
        <dbReference type="ARBA" id="ARBA00022741"/>
    </source>
</evidence>
<sequence length="467" mass="53366">MVPKPSEAIRKFFPHEPTADQQIFFEAMNGFLSKDSAGTTFVLKGFAGTGKTSVLAALVRALPGLGLRPVMLAPTGRAAKVMSAYAEKTGYTIHKIIYRPKEKSGDGLYGFDIQKNYFQRSVFIVDEASMLSDDRSTGNSLLADLIHFVFQNSENRLMLIGDLAQLPPVGSEDSPALDKEYLIRRHNLHVQEAGLAEVTRQELHSGILQNATALREQVAAKVPTISFHTRGFKDIFRMTGERLEDGLRYAYDKFGLDHTMIITRSNKAAVQYNRYIRNSIFYFEDELSAGDRLMIVKNNYTYMEASDKVSFLANGDFVEILKIRSFEEMYGLRFATLELRLIDYPDEVPFEAKVMLDTLHTEVPALGYEAWKKLYQLVTEDYMDLPSKSQVREAIKKDPYLNALQVKFAYTLTCHKSQGGQWDAVFVDQGFLKEEQVDKNYLRWLYTAITRARKELYLVNFHVQFFR</sequence>
<name>A0A1H6Y6F4_9BACT</name>
<keyword evidence="1" id="KW-0547">Nucleotide-binding</keyword>
<dbReference type="Pfam" id="PF13538">
    <property type="entry name" value="UvrD_C_2"/>
    <property type="match status" value="1"/>
</dbReference>